<evidence type="ECO:0000256" key="2">
    <source>
        <dbReference type="SAM" id="MobiDB-lite"/>
    </source>
</evidence>
<feature type="compositionally biased region" description="Basic and acidic residues" evidence="2">
    <location>
        <begin position="270"/>
        <end position="279"/>
    </location>
</feature>
<dbReference type="GeneID" id="63837479"/>
<organism evidence="3 4">
    <name type="scientific">Cryphonectria parasitica (strain ATCC 38755 / EP155)</name>
    <dbReference type="NCBI Taxonomy" id="660469"/>
    <lineage>
        <taxon>Eukaryota</taxon>
        <taxon>Fungi</taxon>
        <taxon>Dikarya</taxon>
        <taxon>Ascomycota</taxon>
        <taxon>Pezizomycotina</taxon>
        <taxon>Sordariomycetes</taxon>
        <taxon>Sordariomycetidae</taxon>
        <taxon>Diaporthales</taxon>
        <taxon>Cryphonectriaceae</taxon>
        <taxon>Cryphonectria-Endothia species complex</taxon>
        <taxon>Cryphonectria</taxon>
    </lineage>
</organism>
<dbReference type="EMBL" id="MU032346">
    <property type="protein sequence ID" value="KAF3767558.1"/>
    <property type="molecule type" value="Genomic_DNA"/>
</dbReference>
<evidence type="ECO:0000313" key="3">
    <source>
        <dbReference type="EMBL" id="KAF3767558.1"/>
    </source>
</evidence>
<evidence type="ECO:0000256" key="1">
    <source>
        <dbReference type="SAM" id="Coils"/>
    </source>
</evidence>
<dbReference type="RefSeq" id="XP_040778519.1">
    <property type="nucleotide sequence ID" value="XM_040920350.1"/>
</dbReference>
<dbReference type="AlphaFoldDB" id="A0A9P4Y6P9"/>
<protein>
    <submittedName>
        <fullName evidence="3">Uncharacterized protein</fullName>
    </submittedName>
</protein>
<keyword evidence="4" id="KW-1185">Reference proteome</keyword>
<feature type="compositionally biased region" description="Polar residues" evidence="2">
    <location>
        <begin position="280"/>
        <end position="289"/>
    </location>
</feature>
<comment type="caution">
    <text evidence="3">The sequence shown here is derived from an EMBL/GenBank/DDBJ whole genome shotgun (WGS) entry which is preliminary data.</text>
</comment>
<dbReference type="OrthoDB" id="5219706at2759"/>
<name>A0A9P4Y6P9_CRYP1</name>
<proteinExistence type="predicted"/>
<feature type="coiled-coil region" evidence="1">
    <location>
        <begin position="186"/>
        <end position="252"/>
    </location>
</feature>
<gene>
    <name evidence="3" type="ORF">M406DRAFT_328629</name>
</gene>
<keyword evidence="1" id="KW-0175">Coiled coil</keyword>
<sequence>MATTEAAFRLCKANVAMFREVSDFYDLDISWLTSQFEQYTSKKGITPFCISTQSHHSKNSINEDVDEVAFEISFHPKNANLIQCIRFHEMPSDKHFIITETSMLHTQQSTGCRLWLELPRGALENEKGGGDSSVLDPMEVNICCDGWKEFIPPVPATELERTHLFLWLKEQVDQNDSAVLRIKNQVAHERIKGNKLKNANEKLQKESAALKAEIKVIQSSIESRTAGLEKLLEQYKALVQELRAELEDMKATIVPDESDCPTPKATPVPRDAKVAEAEGHQTTPTKKNG</sequence>
<evidence type="ECO:0000313" key="4">
    <source>
        <dbReference type="Proteomes" id="UP000803844"/>
    </source>
</evidence>
<dbReference type="Proteomes" id="UP000803844">
    <property type="component" value="Unassembled WGS sequence"/>
</dbReference>
<reference evidence="3" key="1">
    <citation type="journal article" date="2020" name="Phytopathology">
        <title>Genome sequence of the chestnut blight fungus Cryphonectria parasitica EP155: A fundamental resource for an archetypical invasive plant pathogen.</title>
        <authorList>
            <person name="Crouch J.A."/>
            <person name="Dawe A."/>
            <person name="Aerts A."/>
            <person name="Barry K."/>
            <person name="Churchill A.C.L."/>
            <person name="Grimwood J."/>
            <person name="Hillman B."/>
            <person name="Milgroom M.G."/>
            <person name="Pangilinan J."/>
            <person name="Smith M."/>
            <person name="Salamov A."/>
            <person name="Schmutz J."/>
            <person name="Yadav J."/>
            <person name="Grigoriev I.V."/>
            <person name="Nuss D."/>
        </authorList>
    </citation>
    <scope>NUCLEOTIDE SEQUENCE</scope>
    <source>
        <strain evidence="3">EP155</strain>
    </source>
</reference>
<accession>A0A9P4Y6P9</accession>
<feature type="region of interest" description="Disordered" evidence="2">
    <location>
        <begin position="253"/>
        <end position="289"/>
    </location>
</feature>